<sequence>MVTLMCSSTVCALSDKPAAYIWYKNQEVLYQDWSPWYQELVPSGQADRYSCAIKGLEDFPAPAVKVGAGDKSCLAINYNKSRICALEGSSVNISSEYSSPNYTELKSKYWSKITWNGERETLMKTEEEQKTIYTLTIESVKQNDSAEYRFRVQGDEKSQKPGVILIVTALQVRVFPTTDGQTVTLMCSSTACALSDKPAAYIWYKNQEVLYQDWSPWYQELVSSGEADRYSCAIKGLEDFPAPAAKVGAGDKSCLAINYNKSRICALEGSSVNISSEYSSPNYTELKSKYWSKITWNGERETLMKTEEEQKTIYTLTIESVKQNDSAEYRFRVQGDEKSQKPGVILIVTDVEVKFSPSAEVTEGQSVRLTCSTHCPLTHKNYTWYLNHRLLPEHQNKHLVLDPATSQHAGSYSCSVTDQEHTRSPEKTLKVQSSSSQWREAAAAAAGGAAALLFITLAVIWIVR</sequence>
<name>Q4RGD6_TETNG</name>
<dbReference type="SUPFAM" id="SSF48726">
    <property type="entry name" value="Immunoglobulin"/>
    <property type="match status" value="3"/>
</dbReference>
<protein>
    <submittedName>
        <fullName evidence="4">(spotted green pufferfish) hypothetical protein</fullName>
    </submittedName>
</protein>
<dbReference type="PANTHER" id="PTHR46013">
    <property type="entry name" value="VASCULAR CELL ADHESION MOLECULE 1"/>
    <property type="match status" value="1"/>
</dbReference>
<evidence type="ECO:0000259" key="3">
    <source>
        <dbReference type="PROSITE" id="PS50835"/>
    </source>
</evidence>
<evidence type="ECO:0000256" key="2">
    <source>
        <dbReference type="SAM" id="Phobius"/>
    </source>
</evidence>
<dbReference type="InterPro" id="IPR013783">
    <property type="entry name" value="Ig-like_fold"/>
</dbReference>
<dbReference type="InterPro" id="IPR007110">
    <property type="entry name" value="Ig-like_dom"/>
</dbReference>
<proteinExistence type="predicted"/>
<feature type="transmembrane region" description="Helical" evidence="2">
    <location>
        <begin position="441"/>
        <end position="463"/>
    </location>
</feature>
<dbReference type="PANTHER" id="PTHR46013:SF4">
    <property type="entry name" value="B-CELL RECEPTOR CD22-RELATED"/>
    <property type="match status" value="1"/>
</dbReference>
<evidence type="ECO:0000256" key="1">
    <source>
        <dbReference type="SAM" id="MobiDB-lite"/>
    </source>
</evidence>
<dbReference type="InterPro" id="IPR036179">
    <property type="entry name" value="Ig-like_dom_sf"/>
</dbReference>
<feature type="compositionally biased region" description="Basic and acidic residues" evidence="1">
    <location>
        <begin position="418"/>
        <end position="429"/>
    </location>
</feature>
<gene>
    <name evidence="4" type="ORF">GSTENG00034851001</name>
</gene>
<comment type="caution">
    <text evidence="4">The sequence shown here is derived from an EMBL/GenBank/DDBJ whole genome shotgun (WGS) entry which is preliminary data.</text>
</comment>
<dbReference type="OrthoDB" id="6780341at2759"/>
<keyword evidence="2" id="KW-1133">Transmembrane helix</keyword>
<dbReference type="InterPro" id="IPR003598">
    <property type="entry name" value="Ig_sub2"/>
</dbReference>
<reference evidence="4" key="2">
    <citation type="submission" date="2004-02" db="EMBL/GenBank/DDBJ databases">
        <authorList>
            <consortium name="Genoscope"/>
            <consortium name="Whitehead Institute Centre for Genome Research"/>
        </authorList>
    </citation>
    <scope>NUCLEOTIDE SEQUENCE</scope>
</reference>
<accession>Q4RGD6</accession>
<dbReference type="InterPro" id="IPR003599">
    <property type="entry name" value="Ig_sub"/>
</dbReference>
<feature type="domain" description="Ig-like" evidence="3">
    <location>
        <begin position="342"/>
        <end position="430"/>
    </location>
</feature>
<organism evidence="4">
    <name type="scientific">Tetraodon nigroviridis</name>
    <name type="common">Spotted green pufferfish</name>
    <name type="synonym">Chelonodon nigroviridis</name>
    <dbReference type="NCBI Taxonomy" id="99883"/>
    <lineage>
        <taxon>Eukaryota</taxon>
        <taxon>Metazoa</taxon>
        <taxon>Chordata</taxon>
        <taxon>Craniata</taxon>
        <taxon>Vertebrata</taxon>
        <taxon>Euteleostomi</taxon>
        <taxon>Actinopterygii</taxon>
        <taxon>Neopterygii</taxon>
        <taxon>Teleostei</taxon>
        <taxon>Neoteleostei</taxon>
        <taxon>Acanthomorphata</taxon>
        <taxon>Eupercaria</taxon>
        <taxon>Tetraodontiformes</taxon>
        <taxon>Tetradontoidea</taxon>
        <taxon>Tetraodontidae</taxon>
        <taxon>Tetraodon</taxon>
    </lineage>
</organism>
<dbReference type="SMART" id="SM00409">
    <property type="entry name" value="IG"/>
    <property type="match status" value="3"/>
</dbReference>
<feature type="region of interest" description="Disordered" evidence="1">
    <location>
        <begin position="411"/>
        <end position="433"/>
    </location>
</feature>
<keyword evidence="2" id="KW-0812">Transmembrane</keyword>
<evidence type="ECO:0000313" key="4">
    <source>
        <dbReference type="EMBL" id="CAG12546.1"/>
    </source>
</evidence>
<dbReference type="EMBL" id="CAAE01015100">
    <property type="protein sequence ID" value="CAG12546.1"/>
    <property type="molecule type" value="Genomic_DNA"/>
</dbReference>
<dbReference type="AlphaFoldDB" id="Q4RGD6"/>
<dbReference type="Gene3D" id="2.60.40.10">
    <property type="entry name" value="Immunoglobulins"/>
    <property type="match status" value="4"/>
</dbReference>
<dbReference type="PROSITE" id="PS50835">
    <property type="entry name" value="IG_LIKE"/>
    <property type="match status" value="2"/>
</dbReference>
<keyword evidence="2" id="KW-0472">Membrane</keyword>
<dbReference type="KEGG" id="tng:GSTEN00034851G001"/>
<feature type="domain" description="Ig-like" evidence="3">
    <location>
        <begin position="161"/>
        <end position="248"/>
    </location>
</feature>
<dbReference type="SMART" id="SM00408">
    <property type="entry name" value="IGc2"/>
    <property type="match status" value="1"/>
</dbReference>
<dbReference type="Pfam" id="PF13895">
    <property type="entry name" value="Ig_2"/>
    <property type="match status" value="1"/>
</dbReference>
<reference evidence="4" key="1">
    <citation type="journal article" date="2004" name="Nature">
        <title>Genome duplication in the teleost fish Tetraodon nigroviridis reveals the early vertebrate proto-karyotype.</title>
        <authorList>
            <person name="Jaillon O."/>
            <person name="Aury J.-M."/>
            <person name="Brunet F."/>
            <person name="Petit J.-L."/>
            <person name="Stange-Thomann N."/>
            <person name="Mauceli E."/>
            <person name="Bouneau L."/>
            <person name="Fischer C."/>
            <person name="Ozouf-Costaz C."/>
            <person name="Bernot A."/>
            <person name="Nicaud S."/>
            <person name="Jaffe D."/>
            <person name="Fisher S."/>
            <person name="Lutfalla G."/>
            <person name="Dossat C."/>
            <person name="Segurens B."/>
            <person name="Dasilva C."/>
            <person name="Salanoubat M."/>
            <person name="Levy M."/>
            <person name="Boudet N."/>
            <person name="Castellano S."/>
            <person name="Anthouard V."/>
            <person name="Jubin C."/>
            <person name="Castelli V."/>
            <person name="Katinka M."/>
            <person name="Vacherie B."/>
            <person name="Biemont C."/>
            <person name="Skalli Z."/>
            <person name="Cattolico L."/>
            <person name="Poulain J."/>
            <person name="De Berardinis V."/>
            <person name="Cruaud C."/>
            <person name="Duprat S."/>
            <person name="Brottier P."/>
            <person name="Coutanceau J.-P."/>
            <person name="Gouzy J."/>
            <person name="Parra G."/>
            <person name="Lardier G."/>
            <person name="Chapple C."/>
            <person name="McKernan K.J."/>
            <person name="McEwan P."/>
            <person name="Bosak S."/>
            <person name="Kellis M."/>
            <person name="Volff J.-N."/>
            <person name="Guigo R."/>
            <person name="Zody M.C."/>
            <person name="Mesirov J."/>
            <person name="Lindblad-Toh K."/>
            <person name="Birren B."/>
            <person name="Nusbaum C."/>
            <person name="Kahn D."/>
            <person name="Robinson-Rechavi M."/>
            <person name="Laudet V."/>
            <person name="Schachter V."/>
            <person name="Quetier F."/>
            <person name="Saurin W."/>
            <person name="Scarpelli C."/>
            <person name="Wincker P."/>
            <person name="Lander E.S."/>
            <person name="Weissenbach J."/>
            <person name="Roest Crollius H."/>
        </authorList>
    </citation>
    <scope>NUCLEOTIDE SEQUENCE [LARGE SCALE GENOMIC DNA]</scope>
</reference>